<feature type="transmembrane region" description="Helical" evidence="2">
    <location>
        <begin position="39"/>
        <end position="59"/>
    </location>
</feature>
<name>A0ABP9I772_9ACTN</name>
<keyword evidence="2" id="KW-0472">Membrane</keyword>
<feature type="region of interest" description="Disordered" evidence="1">
    <location>
        <begin position="135"/>
        <end position="161"/>
    </location>
</feature>
<organism evidence="3 4">
    <name type="scientific">Yinghuangia aomiensis</name>
    <dbReference type="NCBI Taxonomy" id="676205"/>
    <lineage>
        <taxon>Bacteria</taxon>
        <taxon>Bacillati</taxon>
        <taxon>Actinomycetota</taxon>
        <taxon>Actinomycetes</taxon>
        <taxon>Kitasatosporales</taxon>
        <taxon>Streptomycetaceae</taxon>
        <taxon>Yinghuangia</taxon>
    </lineage>
</organism>
<proteinExistence type="predicted"/>
<sequence length="161" mass="17092">MYAVLVVEGAALALGAGSLGVMAVAVRREGDEVAGLDKLLILAAVLTAGLAALCAGSIFAVRDTLRDGFGALGRAATLGMIHLWTAILAVTLDGPLWLLAPTGIPAVFYLSSWWLLKERRRDDLLLLETEMPAPRRAEPRRIPEPAPKPQPEPEAEGAPQH</sequence>
<evidence type="ECO:0000256" key="1">
    <source>
        <dbReference type="SAM" id="MobiDB-lite"/>
    </source>
</evidence>
<keyword evidence="2" id="KW-0812">Transmembrane</keyword>
<reference evidence="4" key="1">
    <citation type="journal article" date="2019" name="Int. J. Syst. Evol. Microbiol.">
        <title>The Global Catalogue of Microorganisms (GCM) 10K type strain sequencing project: providing services to taxonomists for standard genome sequencing and annotation.</title>
        <authorList>
            <consortium name="The Broad Institute Genomics Platform"/>
            <consortium name="The Broad Institute Genome Sequencing Center for Infectious Disease"/>
            <person name="Wu L."/>
            <person name="Ma J."/>
        </authorList>
    </citation>
    <scope>NUCLEOTIDE SEQUENCE [LARGE SCALE GENOMIC DNA]</scope>
    <source>
        <strain evidence="4">JCM 17986</strain>
    </source>
</reference>
<dbReference type="Proteomes" id="UP001500466">
    <property type="component" value="Unassembled WGS sequence"/>
</dbReference>
<gene>
    <name evidence="3" type="ORF">GCM10023205_72530</name>
</gene>
<feature type="transmembrane region" description="Helical" evidence="2">
    <location>
        <begin position="96"/>
        <end position="116"/>
    </location>
</feature>
<keyword evidence="4" id="KW-1185">Reference proteome</keyword>
<protein>
    <submittedName>
        <fullName evidence="3">Uncharacterized protein</fullName>
    </submittedName>
</protein>
<dbReference type="EMBL" id="BAABHS010000040">
    <property type="protein sequence ID" value="GAA4990540.1"/>
    <property type="molecule type" value="Genomic_DNA"/>
</dbReference>
<feature type="transmembrane region" description="Helical" evidence="2">
    <location>
        <begin position="71"/>
        <end position="90"/>
    </location>
</feature>
<evidence type="ECO:0000313" key="4">
    <source>
        <dbReference type="Proteomes" id="UP001500466"/>
    </source>
</evidence>
<comment type="caution">
    <text evidence="3">The sequence shown here is derived from an EMBL/GenBank/DDBJ whole genome shotgun (WGS) entry which is preliminary data.</text>
</comment>
<keyword evidence="2" id="KW-1133">Transmembrane helix</keyword>
<accession>A0ABP9I772</accession>
<evidence type="ECO:0000256" key="2">
    <source>
        <dbReference type="SAM" id="Phobius"/>
    </source>
</evidence>
<evidence type="ECO:0000313" key="3">
    <source>
        <dbReference type="EMBL" id="GAA4990540.1"/>
    </source>
</evidence>